<dbReference type="CDD" id="cd00082">
    <property type="entry name" value="HisKA"/>
    <property type="match status" value="1"/>
</dbReference>
<dbReference type="SMART" id="SM00387">
    <property type="entry name" value="HATPase_c"/>
    <property type="match status" value="1"/>
</dbReference>
<evidence type="ECO:0000313" key="12">
    <source>
        <dbReference type="Proteomes" id="UP000019113"/>
    </source>
</evidence>
<dbReference type="InterPro" id="IPR004358">
    <property type="entry name" value="Sig_transdc_His_kin-like_C"/>
</dbReference>
<dbReference type="Pfam" id="PF00072">
    <property type="entry name" value="Response_reg"/>
    <property type="match status" value="1"/>
</dbReference>
<gene>
    <name evidence="11" type="ORF">BJB45_11830</name>
</gene>
<evidence type="ECO:0000256" key="8">
    <source>
        <dbReference type="SAM" id="Coils"/>
    </source>
</evidence>
<proteinExistence type="predicted"/>
<evidence type="ECO:0000256" key="1">
    <source>
        <dbReference type="ARBA" id="ARBA00000085"/>
    </source>
</evidence>
<comment type="caution">
    <text evidence="11">The sequence shown here is derived from an EMBL/GenBank/DDBJ whole genome shotgun (WGS) entry which is preliminary data.</text>
</comment>
<evidence type="ECO:0000259" key="9">
    <source>
        <dbReference type="PROSITE" id="PS50109"/>
    </source>
</evidence>
<dbReference type="Gene3D" id="3.40.50.2300">
    <property type="match status" value="1"/>
</dbReference>
<dbReference type="InterPro" id="IPR050736">
    <property type="entry name" value="Sensor_HK_Regulatory"/>
</dbReference>
<dbReference type="FunFam" id="3.30.565.10:FF:000049">
    <property type="entry name" value="Two-component sensor histidine kinase"/>
    <property type="match status" value="1"/>
</dbReference>
<keyword evidence="8" id="KW-0175">Coiled coil</keyword>
<evidence type="ECO:0000256" key="2">
    <source>
        <dbReference type="ARBA" id="ARBA00012438"/>
    </source>
</evidence>
<keyword evidence="6" id="KW-0902">Two-component regulatory system</keyword>
<reference evidence="11 12" key="1">
    <citation type="submission" date="2013-08" db="EMBL/GenBank/DDBJ databases">
        <title>draft genome of Halomonas huanghegensis, strain BJGMM-B45T.</title>
        <authorList>
            <person name="Miao C."/>
            <person name="Wan Y."/>
            <person name="Jin W."/>
        </authorList>
    </citation>
    <scope>NUCLEOTIDE SEQUENCE [LARGE SCALE GENOMIC DNA]</scope>
    <source>
        <strain evidence="11 12">BJGMM-B45</strain>
    </source>
</reference>
<dbReference type="AlphaFoldDB" id="W1N8L5"/>
<dbReference type="PANTHER" id="PTHR43711">
    <property type="entry name" value="TWO-COMPONENT HISTIDINE KINASE"/>
    <property type="match status" value="1"/>
</dbReference>
<dbReference type="SMART" id="SM00388">
    <property type="entry name" value="HisKA"/>
    <property type="match status" value="1"/>
</dbReference>
<dbReference type="SUPFAM" id="SSF52172">
    <property type="entry name" value="CheY-like"/>
    <property type="match status" value="1"/>
</dbReference>
<comment type="catalytic activity">
    <reaction evidence="1">
        <text>ATP + protein L-histidine = ADP + protein N-phospho-L-histidine.</text>
        <dbReference type="EC" id="2.7.13.3"/>
    </reaction>
</comment>
<dbReference type="InterPro" id="IPR005467">
    <property type="entry name" value="His_kinase_dom"/>
</dbReference>
<evidence type="ECO:0000313" key="11">
    <source>
        <dbReference type="EMBL" id="ERL51848.1"/>
    </source>
</evidence>
<feature type="domain" description="Response regulatory" evidence="10">
    <location>
        <begin position="337"/>
        <end position="456"/>
    </location>
</feature>
<dbReference type="Gene3D" id="1.10.287.130">
    <property type="match status" value="1"/>
</dbReference>
<dbReference type="PRINTS" id="PR00344">
    <property type="entry name" value="BCTRLSENSOR"/>
</dbReference>
<dbReference type="Gene3D" id="3.30.565.10">
    <property type="entry name" value="Histidine kinase-like ATPase, C-terminal domain"/>
    <property type="match status" value="1"/>
</dbReference>
<dbReference type="PANTHER" id="PTHR43711:SF1">
    <property type="entry name" value="HISTIDINE KINASE 1"/>
    <property type="match status" value="1"/>
</dbReference>
<evidence type="ECO:0000256" key="7">
    <source>
        <dbReference type="PROSITE-ProRule" id="PRU00169"/>
    </source>
</evidence>
<dbReference type="Pfam" id="PF00512">
    <property type="entry name" value="HisKA"/>
    <property type="match status" value="1"/>
</dbReference>
<feature type="modified residue" description="4-aspartylphosphate" evidence="7">
    <location>
        <position position="390"/>
    </location>
</feature>
<dbReference type="Proteomes" id="UP000019113">
    <property type="component" value="Unassembled WGS sequence"/>
</dbReference>
<dbReference type="RefSeq" id="WP_021818484.1">
    <property type="nucleotide sequence ID" value="NZ_AVBC01000020.1"/>
</dbReference>
<dbReference type="NCBIfam" id="NF041832">
    <property type="entry name" value="near_NosP_CTERM"/>
    <property type="match status" value="1"/>
</dbReference>
<dbReference type="InterPro" id="IPR003661">
    <property type="entry name" value="HisK_dim/P_dom"/>
</dbReference>
<dbReference type="InterPro" id="IPR011006">
    <property type="entry name" value="CheY-like_superfamily"/>
</dbReference>
<dbReference type="SMART" id="SM00448">
    <property type="entry name" value="REC"/>
    <property type="match status" value="1"/>
</dbReference>
<dbReference type="InterPro" id="IPR036890">
    <property type="entry name" value="HATPase_C_sf"/>
</dbReference>
<dbReference type="InterPro" id="IPR003594">
    <property type="entry name" value="HATPase_dom"/>
</dbReference>
<evidence type="ECO:0000256" key="4">
    <source>
        <dbReference type="ARBA" id="ARBA00022679"/>
    </source>
</evidence>
<dbReference type="eggNOG" id="COG2205">
    <property type="taxonomic scope" value="Bacteria"/>
</dbReference>
<dbReference type="InterPro" id="IPR036097">
    <property type="entry name" value="HisK_dim/P_sf"/>
</dbReference>
<dbReference type="PROSITE" id="PS50109">
    <property type="entry name" value="HIS_KIN"/>
    <property type="match status" value="1"/>
</dbReference>
<dbReference type="PROSITE" id="PS50110">
    <property type="entry name" value="RESPONSE_REGULATORY"/>
    <property type="match status" value="1"/>
</dbReference>
<dbReference type="CDD" id="cd00075">
    <property type="entry name" value="HATPase"/>
    <property type="match status" value="1"/>
</dbReference>
<feature type="domain" description="Histidine kinase" evidence="9">
    <location>
        <begin position="102"/>
        <end position="315"/>
    </location>
</feature>
<dbReference type="PATRIC" id="fig|1178482.3.peg.1529"/>
<dbReference type="InterPro" id="IPR001789">
    <property type="entry name" value="Sig_transdc_resp-reg_receiver"/>
</dbReference>
<evidence type="ECO:0000256" key="3">
    <source>
        <dbReference type="ARBA" id="ARBA00022553"/>
    </source>
</evidence>
<dbReference type="SUPFAM" id="SSF47384">
    <property type="entry name" value="Homodimeric domain of signal transducing histidine kinase"/>
    <property type="match status" value="1"/>
</dbReference>
<dbReference type="STRING" id="1178482.AR456_15250"/>
<keyword evidence="3 7" id="KW-0597">Phosphoprotein</keyword>
<organism evidence="11 12">
    <name type="scientific">Halomonas huangheensis</name>
    <dbReference type="NCBI Taxonomy" id="1178482"/>
    <lineage>
        <taxon>Bacteria</taxon>
        <taxon>Pseudomonadati</taxon>
        <taxon>Pseudomonadota</taxon>
        <taxon>Gammaproteobacteria</taxon>
        <taxon>Oceanospirillales</taxon>
        <taxon>Halomonadaceae</taxon>
        <taxon>Halomonas</taxon>
    </lineage>
</organism>
<dbReference type="CDD" id="cd00156">
    <property type="entry name" value="REC"/>
    <property type="match status" value="1"/>
</dbReference>
<dbReference type="GO" id="GO:0000155">
    <property type="term" value="F:phosphorelay sensor kinase activity"/>
    <property type="evidence" value="ECO:0007669"/>
    <property type="project" value="InterPro"/>
</dbReference>
<name>W1N8L5_9GAMM</name>
<dbReference type="eggNOG" id="COG0784">
    <property type="taxonomic scope" value="Bacteria"/>
</dbReference>
<accession>W1N8L5</accession>
<keyword evidence="4" id="KW-0808">Transferase</keyword>
<dbReference type="EMBL" id="AVBC01000020">
    <property type="protein sequence ID" value="ERL51848.1"/>
    <property type="molecule type" value="Genomic_DNA"/>
</dbReference>
<sequence length="464" mass="51467">MDLRSEVADGEPKTPLEQQLFEENRRLRRICQALMERVESAGAGRAPYGAFEHAVLLAEQVRERTDTLHRTLDELAEANAHLEEARREAEAANHSKTRFLAAVSHDVLQPLNAARLFTSALEEHPLDSEADVLVNRIGRSLRDVELLLGTLVDISRLDAGVMTSDVAPFAVDELLDTLAEESRQMAQAKGLGFCYVASSAVVESDQALLARVIRNLIANAVRYTDSGRIMLGCRRRSQGLEVVVADTGPGIPDARREEIFLEFRRGHDPVSRQSPGLGLGLAIVDRIVHLLNHPLRLASQPGRGTLFAVMLPYAELAPPMTPVVTHHQAGGALDDARLWVLDNDASILDAMSALLSGWGCHVRVSRCAAELEAQLSEVEDSMRRGVLLIDYHLNAEDQDGLSLAERLVRRYPHLMPMLITANHDAEIKRRCRERGFPCLFKPVKPLRLRQTLIHLLGKGRRRDG</sequence>
<dbReference type="KEGG" id="hhu:AR456_15250"/>
<protein>
    <recommendedName>
        <fullName evidence="2">histidine kinase</fullName>
        <ecNumber evidence="2">2.7.13.3</ecNumber>
    </recommendedName>
</protein>
<evidence type="ECO:0000256" key="5">
    <source>
        <dbReference type="ARBA" id="ARBA00022777"/>
    </source>
</evidence>
<dbReference type="Pfam" id="PF02518">
    <property type="entry name" value="HATPase_c"/>
    <property type="match status" value="1"/>
</dbReference>
<keyword evidence="12" id="KW-1185">Reference proteome</keyword>
<evidence type="ECO:0000256" key="6">
    <source>
        <dbReference type="ARBA" id="ARBA00023012"/>
    </source>
</evidence>
<feature type="coiled-coil region" evidence="8">
    <location>
        <begin position="58"/>
        <end position="95"/>
    </location>
</feature>
<dbReference type="EC" id="2.7.13.3" evidence="2"/>
<keyword evidence="5" id="KW-0418">Kinase</keyword>
<evidence type="ECO:0000259" key="10">
    <source>
        <dbReference type="PROSITE" id="PS50110"/>
    </source>
</evidence>
<dbReference type="SUPFAM" id="SSF55874">
    <property type="entry name" value="ATPase domain of HSP90 chaperone/DNA topoisomerase II/histidine kinase"/>
    <property type="match status" value="1"/>
</dbReference>